<feature type="domain" description="MATH" evidence="2">
    <location>
        <begin position="265"/>
        <end position="382"/>
    </location>
</feature>
<evidence type="ECO:0000259" key="2">
    <source>
        <dbReference type="PROSITE" id="PS50144"/>
    </source>
</evidence>
<keyword evidence="3" id="KW-1185">Reference proteome</keyword>
<proteinExistence type="predicted"/>
<dbReference type="InterPro" id="IPR000210">
    <property type="entry name" value="BTB/POZ_dom"/>
</dbReference>
<dbReference type="InterPro" id="IPR002083">
    <property type="entry name" value="MATH/TRAF_dom"/>
</dbReference>
<dbReference type="AlphaFoldDB" id="A0A7E5A099"/>
<protein>
    <submittedName>
        <fullName evidence="4">BTB domain-containing protein</fullName>
    </submittedName>
</protein>
<dbReference type="PROSITE" id="PS50097">
    <property type="entry name" value="BTB"/>
    <property type="match status" value="1"/>
</dbReference>
<name>A0A7E5A099_PANRE</name>
<reference evidence="4" key="2">
    <citation type="submission" date="2020-10" db="UniProtKB">
        <authorList>
            <consortium name="WormBaseParasite"/>
        </authorList>
    </citation>
    <scope>IDENTIFICATION</scope>
</reference>
<accession>A0A7E5A099</accession>
<dbReference type="InterPro" id="IPR011333">
    <property type="entry name" value="SKP1/BTB/POZ_sf"/>
</dbReference>
<dbReference type="Gene3D" id="3.30.710.10">
    <property type="entry name" value="Potassium Channel Kv1.1, Chain A"/>
    <property type="match status" value="1"/>
</dbReference>
<dbReference type="Pfam" id="PF00651">
    <property type="entry name" value="BTB"/>
    <property type="match status" value="1"/>
</dbReference>
<dbReference type="PANTHER" id="PTHR26379">
    <property type="entry name" value="BTB/POZ AND MATH DOMAIN-CONTAINING PROTEIN 1"/>
    <property type="match status" value="1"/>
</dbReference>
<dbReference type="SUPFAM" id="SSF49599">
    <property type="entry name" value="TRAF domain-like"/>
    <property type="match status" value="3"/>
</dbReference>
<reference evidence="3" key="1">
    <citation type="journal article" date="2013" name="Genetics">
        <title>The draft genome and transcriptome of Panagrellus redivivus are shaped by the harsh demands of a free-living lifestyle.</title>
        <authorList>
            <person name="Srinivasan J."/>
            <person name="Dillman A.R."/>
            <person name="Macchietto M.G."/>
            <person name="Heikkinen L."/>
            <person name="Lakso M."/>
            <person name="Fracchia K.M."/>
            <person name="Antoshechkin I."/>
            <person name="Mortazavi A."/>
            <person name="Wong G."/>
            <person name="Sternberg P.W."/>
        </authorList>
    </citation>
    <scope>NUCLEOTIDE SEQUENCE [LARGE SCALE GENOMIC DNA]</scope>
    <source>
        <strain evidence="3">MT8872</strain>
    </source>
</reference>
<dbReference type="PROSITE" id="PS50144">
    <property type="entry name" value="MATH"/>
    <property type="match status" value="1"/>
</dbReference>
<dbReference type="SUPFAM" id="SSF54695">
    <property type="entry name" value="POZ domain"/>
    <property type="match status" value="1"/>
</dbReference>
<dbReference type="SMART" id="SM00225">
    <property type="entry name" value="BTB"/>
    <property type="match status" value="1"/>
</dbReference>
<dbReference type="PANTHER" id="PTHR26379:SF187">
    <property type="entry name" value="OS07G0655300 PROTEIN"/>
    <property type="match status" value="1"/>
</dbReference>
<evidence type="ECO:0000313" key="3">
    <source>
        <dbReference type="Proteomes" id="UP000492821"/>
    </source>
</evidence>
<organism evidence="3 4">
    <name type="scientific">Panagrellus redivivus</name>
    <name type="common">Microworm</name>
    <dbReference type="NCBI Taxonomy" id="6233"/>
    <lineage>
        <taxon>Eukaryota</taxon>
        <taxon>Metazoa</taxon>
        <taxon>Ecdysozoa</taxon>
        <taxon>Nematoda</taxon>
        <taxon>Chromadorea</taxon>
        <taxon>Rhabditida</taxon>
        <taxon>Tylenchina</taxon>
        <taxon>Panagrolaimomorpha</taxon>
        <taxon>Panagrolaimoidea</taxon>
        <taxon>Panagrolaimidae</taxon>
        <taxon>Panagrellus</taxon>
    </lineage>
</organism>
<dbReference type="CDD" id="cd14733">
    <property type="entry name" value="BACK"/>
    <property type="match status" value="1"/>
</dbReference>
<sequence length="675" mass="76585">MLTTVAKDSVTFTLNEADLTGKKVGEGLLTPKRDIPYSDGLQYGIEWYPAGYKDAYKDHVSVYLEVNKPIKATFMFTVNGSSISKTYTYEFAYSEDNYGFGDFASHEELRPLFRDGKLTITCSIFDIKPAKPANTIKDYTSFTLCEADLIGKKVGEDLLTPKRDIPNAYGLQWWIQWYPAGKTATDKGYVSVYLWVNKNVKAKFTFANKSSLTNKTDILELTDDTLCNGQNKYASHKKLRPLFEDGKLTITCSVKFDVLAVGAIHDTFTFTLNEVDLTEMNVGEEILTSKRTVPCSDRLQWWIEYFPAGDGDDVEGFVSLYLWTNKPVKANYVVVIDGTSISKTGSEEFTETPDNYGFSQYASHEELCPLFRDGKLTITCSAEFTSSIQAIPATPAIYETVEYTTPDFDLVIDSKRIPVHKYLLALVSPVYCELIENRSSTESKNKEHVITGFDYDVIKTAIDYYYGRELKLLSSETYVGVLRFAHKMEMKKITAVWEKLILSNLSKVTFCDFLQYADTCKKDALLDECYKYFKTNQEVIKVTKSFVKLPPTFAINFLKAAFGLESDDQALRHAHIHDIGFIRDYFNEDYLNPLSIENFSITASYAWEFSQENLQKACAQFLNDNREMVTTDDAFLNLPPETVRSVLQFAKRKRDAEAEHSAGVTAKRAKLEVST</sequence>
<evidence type="ECO:0000259" key="1">
    <source>
        <dbReference type="PROSITE" id="PS50097"/>
    </source>
</evidence>
<dbReference type="WBParaSite" id="Pan_g6888.t1">
    <property type="protein sequence ID" value="Pan_g6888.t1"/>
    <property type="gene ID" value="Pan_g6888"/>
</dbReference>
<dbReference type="CDD" id="cd00121">
    <property type="entry name" value="MATH"/>
    <property type="match status" value="2"/>
</dbReference>
<feature type="domain" description="BTB" evidence="1">
    <location>
        <begin position="406"/>
        <end position="474"/>
    </location>
</feature>
<dbReference type="InterPro" id="IPR045005">
    <property type="entry name" value="BPM1-6"/>
</dbReference>
<dbReference type="Gene3D" id="2.60.210.10">
    <property type="entry name" value="Apoptosis, Tumor Necrosis Factor Receptor Associated Protein 2, Chain A"/>
    <property type="match status" value="3"/>
</dbReference>
<dbReference type="GO" id="GO:0016567">
    <property type="term" value="P:protein ubiquitination"/>
    <property type="evidence" value="ECO:0007669"/>
    <property type="project" value="InterPro"/>
</dbReference>
<dbReference type="CDD" id="cd18186">
    <property type="entry name" value="BTB_POZ_ZBTB_KLHL-like"/>
    <property type="match status" value="1"/>
</dbReference>
<dbReference type="InterPro" id="IPR008974">
    <property type="entry name" value="TRAF-like"/>
</dbReference>
<dbReference type="Proteomes" id="UP000492821">
    <property type="component" value="Unassembled WGS sequence"/>
</dbReference>
<evidence type="ECO:0000313" key="4">
    <source>
        <dbReference type="WBParaSite" id="Pan_g6888.t1"/>
    </source>
</evidence>